<dbReference type="Proteomes" id="UP000279236">
    <property type="component" value="Unassembled WGS sequence"/>
</dbReference>
<name>A0A427YAW2_9TREE</name>
<evidence type="ECO:0000256" key="1">
    <source>
        <dbReference type="SAM" id="MobiDB-lite"/>
    </source>
</evidence>
<sequence length="638" mass="72169">MIPRHVAAGTSRVLRRRAYTALPAASETSTNRWSDPTPSTSTATNSTTTSAERVRVIREIAHSPLPDKALRDRAWKIYQDLTVPERKELSTEDLRGLLRSLVPQYDEKWRLVTDVTPRERYQHKRVVETSWKRRMDAVLAELTHRNAADIYDWTFVLQYFSTVGAVQATERLVADLPPALRTNVKVTQWRIGAIVQRTRDMAVHYTHASTGDLDAAHSAFWDICRAMQDAEFKFDRFTLRLLLEASSQLAGLVQNVNPSAFEALDNFIRFLLKDAWSIDLANLPLSVQQREHAGVETTFRRLSAKGLVAVMSHITRCEKNPFRVIAAFDLLTTMKGRVDPDYFVNDEEEMEGYDDEDAGPALSAAMAQQDTAGRGWFGLKKNEFDKVEVESEEAPDQVVDTQPGSRFRRDFLTPAPLPSSIVADPTQRMPYSPPYETHVILDMLLAFRKNSPAFNHVFESTMNDVMSQRAAWYSVYLACQPELRHKLKAPTRLHPEWCRLIFARQNTLSGQGVTLTLPIVESALASIEAEIEVIVAHETELGRQSATAPPITRNAKGRFVLPLPDFASSPAARRDLHRAGIFIPSEALQLLYDDRDKLNTILKQGRKMARRRWEQLAQRASELEAVASAAEREDMDSS</sequence>
<dbReference type="EMBL" id="RSCE01000001">
    <property type="protein sequence ID" value="RSH88216.1"/>
    <property type="molecule type" value="Genomic_DNA"/>
</dbReference>
<proteinExistence type="predicted"/>
<protein>
    <submittedName>
        <fullName evidence="2">Uncharacterized protein</fullName>
    </submittedName>
</protein>
<organism evidence="2 3">
    <name type="scientific">Apiotrichum porosum</name>
    <dbReference type="NCBI Taxonomy" id="105984"/>
    <lineage>
        <taxon>Eukaryota</taxon>
        <taxon>Fungi</taxon>
        <taxon>Dikarya</taxon>
        <taxon>Basidiomycota</taxon>
        <taxon>Agaricomycotina</taxon>
        <taxon>Tremellomycetes</taxon>
        <taxon>Trichosporonales</taxon>
        <taxon>Trichosporonaceae</taxon>
        <taxon>Apiotrichum</taxon>
    </lineage>
</organism>
<dbReference type="AlphaFoldDB" id="A0A427YAW2"/>
<dbReference type="GeneID" id="39585290"/>
<feature type="compositionally biased region" description="Low complexity" evidence="1">
    <location>
        <begin position="36"/>
        <end position="50"/>
    </location>
</feature>
<dbReference type="OrthoDB" id="10640869at2759"/>
<gene>
    <name evidence="2" type="ORF">EHS24_000747</name>
</gene>
<keyword evidence="3" id="KW-1185">Reference proteome</keyword>
<evidence type="ECO:0000313" key="2">
    <source>
        <dbReference type="EMBL" id="RSH88216.1"/>
    </source>
</evidence>
<reference evidence="2 3" key="1">
    <citation type="submission" date="2018-11" db="EMBL/GenBank/DDBJ databases">
        <title>Genome sequence of Apiotrichum porosum DSM 27194.</title>
        <authorList>
            <person name="Aliyu H."/>
            <person name="Gorte O."/>
            <person name="Ochsenreither K."/>
        </authorList>
    </citation>
    <scope>NUCLEOTIDE SEQUENCE [LARGE SCALE GENOMIC DNA]</scope>
    <source>
        <strain evidence="2 3">DSM 27194</strain>
    </source>
</reference>
<accession>A0A427YAW2</accession>
<evidence type="ECO:0000313" key="3">
    <source>
        <dbReference type="Proteomes" id="UP000279236"/>
    </source>
</evidence>
<comment type="caution">
    <text evidence="2">The sequence shown here is derived from an EMBL/GenBank/DDBJ whole genome shotgun (WGS) entry which is preliminary data.</text>
</comment>
<feature type="region of interest" description="Disordered" evidence="1">
    <location>
        <begin position="25"/>
        <end position="50"/>
    </location>
</feature>
<dbReference type="RefSeq" id="XP_028480424.1">
    <property type="nucleotide sequence ID" value="XM_028616567.1"/>
</dbReference>